<gene>
    <name evidence="1" type="ORF">RU97_GL000842</name>
</gene>
<proteinExistence type="predicted"/>
<name>A0A1L8RHL3_9ENTE</name>
<dbReference type="RefSeq" id="WP_067389618.1">
    <property type="nucleotide sequence ID" value="NZ_JXKH01000002.1"/>
</dbReference>
<dbReference type="Proteomes" id="UP000181884">
    <property type="component" value="Unassembled WGS sequence"/>
</dbReference>
<evidence type="ECO:0000313" key="1">
    <source>
        <dbReference type="EMBL" id="OJG19271.1"/>
    </source>
</evidence>
<sequence length="279" mass="31314">MKKNKFWLISMVLILVACLLGAFLWDFKTLGEPDQTTKTTVGIPTLFIPGYEGNRYSFGRMISRFEADGVAEKAMVIEVKENDELVVEGKLQGKNPMIQVLFADNQMDELQQSLAILTVMEYLDSLGVEKVNFVAHSMGGVSVLRYLVEYYNRIVPETVSFVSIAAPFNDLEVSEDTEEIFAYELTEAGPEDEAPIYEYFDEKMKHLSPDLRVLNIAGDLEDGTDSDGSVSFHSSFALDFLLEEDVDYTPLLIKGEAAGHSALHENSQVDKAIKDFLWH</sequence>
<dbReference type="EMBL" id="JXKH01000002">
    <property type="protein sequence ID" value="OJG19271.1"/>
    <property type="molecule type" value="Genomic_DNA"/>
</dbReference>
<dbReference type="AlphaFoldDB" id="A0A1L8RHL3"/>
<evidence type="ECO:0000313" key="2">
    <source>
        <dbReference type="Proteomes" id="UP000181884"/>
    </source>
</evidence>
<comment type="caution">
    <text evidence="1">The sequence shown here is derived from an EMBL/GenBank/DDBJ whole genome shotgun (WGS) entry which is preliminary data.</text>
</comment>
<protein>
    <recommendedName>
        <fullName evidence="3">Alpha/beta hydrolase</fullName>
    </recommendedName>
</protein>
<dbReference type="SUPFAM" id="SSF53474">
    <property type="entry name" value="alpha/beta-Hydrolases"/>
    <property type="match status" value="1"/>
</dbReference>
<reference evidence="1 2" key="1">
    <citation type="submission" date="2014-12" db="EMBL/GenBank/DDBJ databases">
        <title>Draft genome sequences of 29 type strains of Enterococci.</title>
        <authorList>
            <person name="Zhong Z."/>
            <person name="Sun Z."/>
            <person name="Liu W."/>
            <person name="Zhang W."/>
            <person name="Zhang H."/>
        </authorList>
    </citation>
    <scope>NUCLEOTIDE SEQUENCE [LARGE SCALE GENOMIC DNA]</scope>
    <source>
        <strain evidence="1 2">DSM 17029</strain>
    </source>
</reference>
<evidence type="ECO:0008006" key="3">
    <source>
        <dbReference type="Google" id="ProtNLM"/>
    </source>
</evidence>
<dbReference type="STRING" id="214095.RU97_GL000842"/>
<accession>A0A1L8RHL3</accession>
<dbReference type="InterPro" id="IPR029058">
    <property type="entry name" value="AB_hydrolase_fold"/>
</dbReference>
<dbReference type="PROSITE" id="PS51257">
    <property type="entry name" value="PROKAR_LIPOPROTEIN"/>
    <property type="match status" value="1"/>
</dbReference>
<dbReference type="Pfam" id="PF06028">
    <property type="entry name" value="DUF915"/>
    <property type="match status" value="1"/>
</dbReference>
<organism evidence="1 2">
    <name type="scientific">Enterococcus canis</name>
    <dbReference type="NCBI Taxonomy" id="214095"/>
    <lineage>
        <taxon>Bacteria</taxon>
        <taxon>Bacillati</taxon>
        <taxon>Bacillota</taxon>
        <taxon>Bacilli</taxon>
        <taxon>Lactobacillales</taxon>
        <taxon>Enterococcaceae</taxon>
        <taxon>Enterococcus</taxon>
    </lineage>
</organism>
<dbReference type="InterPro" id="IPR010315">
    <property type="entry name" value="DUF915_hydro-like"/>
</dbReference>
<keyword evidence="2" id="KW-1185">Reference proteome</keyword>
<dbReference type="Gene3D" id="3.40.50.1820">
    <property type="entry name" value="alpha/beta hydrolase"/>
    <property type="match status" value="1"/>
</dbReference>